<evidence type="ECO:0000313" key="2">
    <source>
        <dbReference type="EMBL" id="EJW85242.1"/>
    </source>
</evidence>
<keyword evidence="1" id="KW-0812">Transmembrane</keyword>
<comment type="caution">
    <text evidence="2">The sequence shown here is derived from an EMBL/GenBank/DDBJ whole genome shotgun (WGS) entry which is preliminary data.</text>
</comment>
<accession>J9F6T2</accession>
<dbReference type="AlphaFoldDB" id="J9F6T2"/>
<organism evidence="2 3">
    <name type="scientific">Wuchereria bancrofti</name>
    <dbReference type="NCBI Taxonomy" id="6293"/>
    <lineage>
        <taxon>Eukaryota</taxon>
        <taxon>Metazoa</taxon>
        <taxon>Ecdysozoa</taxon>
        <taxon>Nematoda</taxon>
        <taxon>Chromadorea</taxon>
        <taxon>Rhabditida</taxon>
        <taxon>Spirurina</taxon>
        <taxon>Spiruromorpha</taxon>
        <taxon>Filarioidea</taxon>
        <taxon>Onchocercidae</taxon>
        <taxon>Wuchereria</taxon>
    </lineage>
</organism>
<sequence length="156" mass="17580">MFDLSCWTQLSAEYLPPCMHCEDSTHATHPPHKLVVRGATSHRPECVVGRRYVGELPLGRSELSMEVSVRRLDGAPLSSLYTSHYAVQFAPFTFRAVKLEQHTVCDPFWMVDVLAQKFETLLLHSSADICMLPLPTALAAVVILFAVVRSFWCIIY</sequence>
<reference evidence="3" key="1">
    <citation type="submission" date="2012-08" db="EMBL/GenBank/DDBJ databases">
        <title>The Genome Sequence of Wuchereria bancrofti.</title>
        <authorList>
            <person name="Nutman T.B."/>
            <person name="Fink D.L."/>
            <person name="Russ C."/>
            <person name="Young S."/>
            <person name="Zeng Q."/>
            <person name="Koehrsen M."/>
            <person name="Alvarado L."/>
            <person name="Berlin A."/>
            <person name="Chapman S.B."/>
            <person name="Chen Z."/>
            <person name="Freedman E."/>
            <person name="Gellesch M."/>
            <person name="Goldberg J."/>
            <person name="Griggs A."/>
            <person name="Gujja S."/>
            <person name="Heilman E.R."/>
            <person name="Heiman D."/>
            <person name="Hepburn T."/>
            <person name="Howarth C."/>
            <person name="Jen D."/>
            <person name="Larson L."/>
            <person name="Lewis B."/>
            <person name="Mehta T."/>
            <person name="Park D."/>
            <person name="Pearson M."/>
            <person name="Roberts A."/>
            <person name="Saif S."/>
            <person name="Shea T."/>
            <person name="Shenoy N."/>
            <person name="Sisk P."/>
            <person name="Stolte C."/>
            <person name="Sykes S."/>
            <person name="Walk T."/>
            <person name="White J."/>
            <person name="Yandava C."/>
            <person name="Haas B."/>
            <person name="Henn M.R."/>
            <person name="Nusbaum C."/>
            <person name="Birren B."/>
        </authorList>
    </citation>
    <scope>NUCLEOTIDE SEQUENCE [LARGE SCALE GENOMIC DNA]</scope>
    <source>
        <strain evidence="3">NA</strain>
    </source>
</reference>
<protein>
    <submittedName>
        <fullName evidence="2">Uncharacterized protein</fullName>
    </submittedName>
</protein>
<gene>
    <name evidence="2" type="ORF">WUBG_03848</name>
</gene>
<dbReference type="EMBL" id="ADBV01001243">
    <property type="protein sequence ID" value="EJW85242.1"/>
    <property type="molecule type" value="Genomic_DNA"/>
</dbReference>
<keyword evidence="1" id="KW-0472">Membrane</keyword>
<proteinExistence type="predicted"/>
<evidence type="ECO:0000256" key="1">
    <source>
        <dbReference type="SAM" id="Phobius"/>
    </source>
</evidence>
<name>J9F6T2_WUCBA</name>
<dbReference type="Proteomes" id="UP000004810">
    <property type="component" value="Unassembled WGS sequence"/>
</dbReference>
<keyword evidence="1" id="KW-1133">Transmembrane helix</keyword>
<feature type="transmembrane region" description="Helical" evidence="1">
    <location>
        <begin position="132"/>
        <end position="155"/>
    </location>
</feature>
<evidence type="ECO:0000313" key="3">
    <source>
        <dbReference type="Proteomes" id="UP000004810"/>
    </source>
</evidence>